<accession>A0A1I4S2Y0</accession>
<dbReference type="OrthoDB" id="5290997at2"/>
<protein>
    <recommendedName>
        <fullName evidence="6 9">1-acyl-sn-glycerol-3-phosphate acyltransferase</fullName>
        <ecNumber evidence="5 9">2.3.1.51</ecNumber>
    </recommendedName>
</protein>
<dbReference type="Proteomes" id="UP000199339">
    <property type="component" value="Unassembled WGS sequence"/>
</dbReference>
<comment type="similarity">
    <text evidence="4 9">Belongs to the 1-acyl-sn-glycerol-3-phosphate acyltransferase family.</text>
</comment>
<dbReference type="AlphaFoldDB" id="A0A1I4S2Y0"/>
<evidence type="ECO:0000256" key="1">
    <source>
        <dbReference type="ARBA" id="ARBA00001141"/>
    </source>
</evidence>
<keyword evidence="10" id="KW-1133">Transmembrane helix</keyword>
<feature type="transmembrane region" description="Helical" evidence="10">
    <location>
        <begin position="7"/>
        <end position="26"/>
    </location>
</feature>
<keyword evidence="9" id="KW-0443">Lipid metabolism</keyword>
<dbReference type="GO" id="GO:0006654">
    <property type="term" value="P:phosphatidic acid biosynthetic process"/>
    <property type="evidence" value="ECO:0007669"/>
    <property type="project" value="TreeGrafter"/>
</dbReference>
<evidence type="ECO:0000256" key="7">
    <source>
        <dbReference type="ARBA" id="ARBA00022679"/>
    </source>
</evidence>
<comment type="pathway">
    <text evidence="3">Lipid metabolism.</text>
</comment>
<keyword evidence="7 9" id="KW-0808">Transferase</keyword>
<evidence type="ECO:0000256" key="10">
    <source>
        <dbReference type="SAM" id="Phobius"/>
    </source>
</evidence>
<comment type="catalytic activity">
    <reaction evidence="1 9">
        <text>a 1-acyl-sn-glycero-3-phosphate + an acyl-CoA = a 1,2-diacyl-sn-glycero-3-phosphate + CoA</text>
        <dbReference type="Rhea" id="RHEA:19709"/>
        <dbReference type="ChEBI" id="CHEBI:57287"/>
        <dbReference type="ChEBI" id="CHEBI:57970"/>
        <dbReference type="ChEBI" id="CHEBI:58342"/>
        <dbReference type="ChEBI" id="CHEBI:58608"/>
        <dbReference type="EC" id="2.3.1.51"/>
    </reaction>
</comment>
<comment type="domain">
    <text evidence="9">The HXXXXD motif is essential for acyltransferase activity and may constitute the binding site for the phosphate moiety of the glycerol-3-phosphate.</text>
</comment>
<keyword evidence="8 9" id="KW-0012">Acyltransferase</keyword>
<dbReference type="InterPro" id="IPR004552">
    <property type="entry name" value="AGP_acyltrans"/>
</dbReference>
<dbReference type="SUPFAM" id="SSF69593">
    <property type="entry name" value="Glycerol-3-phosphate (1)-acyltransferase"/>
    <property type="match status" value="1"/>
</dbReference>
<dbReference type="CDD" id="cd07989">
    <property type="entry name" value="LPLAT_AGPAT-like"/>
    <property type="match status" value="1"/>
</dbReference>
<comment type="pathway">
    <text evidence="2">Phospholipid metabolism; CDP-diacylglycerol biosynthesis; CDP-diacylglycerol from sn-glycerol 3-phosphate: step 2/3.</text>
</comment>
<dbReference type="SMART" id="SM00563">
    <property type="entry name" value="PlsC"/>
    <property type="match status" value="1"/>
</dbReference>
<dbReference type="RefSeq" id="WP_091998962.1">
    <property type="nucleotide sequence ID" value="NZ_FOUR01000001.1"/>
</dbReference>
<evidence type="ECO:0000256" key="4">
    <source>
        <dbReference type="ARBA" id="ARBA00008655"/>
    </source>
</evidence>
<dbReference type="PANTHER" id="PTHR10434:SF11">
    <property type="entry name" value="1-ACYL-SN-GLYCEROL-3-PHOSPHATE ACYLTRANSFERASE"/>
    <property type="match status" value="1"/>
</dbReference>
<dbReference type="NCBIfam" id="TIGR00530">
    <property type="entry name" value="AGP_acyltrn"/>
    <property type="match status" value="1"/>
</dbReference>
<dbReference type="Pfam" id="PF01553">
    <property type="entry name" value="Acyltransferase"/>
    <property type="match status" value="1"/>
</dbReference>
<evidence type="ECO:0000256" key="5">
    <source>
        <dbReference type="ARBA" id="ARBA00013211"/>
    </source>
</evidence>
<gene>
    <name evidence="12" type="ORF">SAMN04487961_0804</name>
</gene>
<dbReference type="EC" id="2.3.1.51" evidence="5 9"/>
<evidence type="ECO:0000259" key="11">
    <source>
        <dbReference type="SMART" id="SM00563"/>
    </source>
</evidence>
<dbReference type="GO" id="GO:0003841">
    <property type="term" value="F:1-acylglycerol-3-phosphate O-acyltransferase activity"/>
    <property type="evidence" value="ECO:0007669"/>
    <property type="project" value="UniProtKB-UniRule"/>
</dbReference>
<evidence type="ECO:0000256" key="8">
    <source>
        <dbReference type="ARBA" id="ARBA00023315"/>
    </source>
</evidence>
<evidence type="ECO:0000256" key="3">
    <source>
        <dbReference type="ARBA" id="ARBA00005189"/>
    </source>
</evidence>
<evidence type="ECO:0000256" key="6">
    <source>
        <dbReference type="ARBA" id="ARBA00016139"/>
    </source>
</evidence>
<evidence type="ECO:0000313" key="12">
    <source>
        <dbReference type="EMBL" id="SFM58866.1"/>
    </source>
</evidence>
<feature type="domain" description="Phospholipid/glycerol acyltransferase" evidence="11">
    <location>
        <begin position="67"/>
        <end position="182"/>
    </location>
</feature>
<keyword evidence="13" id="KW-1185">Reference proteome</keyword>
<dbReference type="EMBL" id="FOUR01000001">
    <property type="protein sequence ID" value="SFM58866.1"/>
    <property type="molecule type" value="Genomic_DNA"/>
</dbReference>
<keyword evidence="10" id="KW-0812">Transmembrane</keyword>
<dbReference type="PANTHER" id="PTHR10434">
    <property type="entry name" value="1-ACYL-SN-GLYCEROL-3-PHOSPHATE ACYLTRANSFERASE"/>
    <property type="match status" value="1"/>
</dbReference>
<keyword evidence="9" id="KW-0444">Lipid biosynthesis</keyword>
<organism evidence="12 13">
    <name type="scientific">Marinobacter pelagius</name>
    <dbReference type="NCBI Taxonomy" id="379482"/>
    <lineage>
        <taxon>Bacteria</taxon>
        <taxon>Pseudomonadati</taxon>
        <taxon>Pseudomonadota</taxon>
        <taxon>Gammaproteobacteria</taxon>
        <taxon>Pseudomonadales</taxon>
        <taxon>Marinobacteraceae</taxon>
        <taxon>Marinobacter</taxon>
    </lineage>
</organism>
<keyword evidence="9" id="KW-1208">Phospholipid metabolism</keyword>
<keyword evidence="10" id="KW-0472">Membrane</keyword>
<sequence length="241" mass="26542">MGVLRKLLAWLSVPVISLLALVLYLARPFNPDNNRMLGWVVARFGRWILGMERPVEGRENMPQDRPTVVIANHQHNDDLFVMGDLLPPRTVTVGKSSLVWLPFFGQVFWLGGNVILNRSRSKKAVAAMQLVGETIAHDRKSLWVFPEGTRSHGKGLGSFKKGAFHAALASGAPITMVCASEYADKTCRLLGRREPVAIRILPPIETADLRPEDVPELIERCRSRMAEAIASITPASSVGSA</sequence>
<evidence type="ECO:0000256" key="2">
    <source>
        <dbReference type="ARBA" id="ARBA00004728"/>
    </source>
</evidence>
<proteinExistence type="inferred from homology"/>
<dbReference type="InterPro" id="IPR002123">
    <property type="entry name" value="Plipid/glycerol_acylTrfase"/>
</dbReference>
<evidence type="ECO:0000313" key="13">
    <source>
        <dbReference type="Proteomes" id="UP000199339"/>
    </source>
</evidence>
<feature type="transmembrane region" description="Helical" evidence="10">
    <location>
        <begin position="97"/>
        <end position="116"/>
    </location>
</feature>
<dbReference type="GO" id="GO:0016024">
    <property type="term" value="P:CDP-diacylglycerol biosynthetic process"/>
    <property type="evidence" value="ECO:0007669"/>
    <property type="project" value="UniProtKB-UniPathway"/>
</dbReference>
<evidence type="ECO:0000256" key="9">
    <source>
        <dbReference type="RuleBase" id="RU361267"/>
    </source>
</evidence>
<name>A0A1I4S2Y0_9GAMM</name>
<reference evidence="13" key="1">
    <citation type="submission" date="2016-10" db="EMBL/GenBank/DDBJ databases">
        <authorList>
            <person name="Varghese N."/>
            <person name="Submissions S."/>
        </authorList>
    </citation>
    <scope>NUCLEOTIDE SEQUENCE [LARGE SCALE GENOMIC DNA]</scope>
    <source>
        <strain evidence="13">CGMCC 1.6775</strain>
    </source>
</reference>
<dbReference type="UniPathway" id="UPA00557">
    <property type="reaction ID" value="UER00613"/>
</dbReference>
<keyword evidence="9" id="KW-0594">Phospholipid biosynthesis</keyword>
<dbReference type="GO" id="GO:0016020">
    <property type="term" value="C:membrane"/>
    <property type="evidence" value="ECO:0007669"/>
    <property type="project" value="InterPro"/>
</dbReference>